<evidence type="ECO:0000259" key="1">
    <source>
        <dbReference type="Pfam" id="PF18741"/>
    </source>
</evidence>
<gene>
    <name evidence="2" type="ORF">GCM10022236_38680</name>
</gene>
<sequence>MIARRDHLELSGALDHLLDTGRLVSVLPGVYARAPVLELEVRIAAAMAWDPDAVLVGAAAAPAWFWPSLSCPTVGVALPRRAAIRRPGFAFSKRRIPAELVAEWSGVRMTVPALTALDLCDSLGGDAIDVALQTRAATLVQLRRALDLTRGRRGNRLRRELVDESRDQPWSPPERRLHRLLRAAGIAGWRGNVTVRGSGWTCRPDVAFDDVLLAIEVDGREHHDTRAAFERDRIRQNRLVLAGWTVLRFTPTMIDSDPEGVIATIRATLARLRA</sequence>
<name>A0ABP7AHR4_9ACTN</name>
<protein>
    <recommendedName>
        <fullName evidence="1">Restriction endonuclease type II-like domain-containing protein</fullName>
    </recommendedName>
</protein>
<comment type="caution">
    <text evidence="2">The sequence shown here is derived from an EMBL/GenBank/DDBJ whole genome shotgun (WGS) entry which is preliminary data.</text>
</comment>
<dbReference type="InterPro" id="IPR049468">
    <property type="entry name" value="Restrct_endonuc-II-like_dom"/>
</dbReference>
<dbReference type="SUPFAM" id="SSF52980">
    <property type="entry name" value="Restriction endonuclease-like"/>
    <property type="match status" value="1"/>
</dbReference>
<dbReference type="EMBL" id="BAABAB010000029">
    <property type="protein sequence ID" value="GAA3632411.1"/>
    <property type="molecule type" value="Genomic_DNA"/>
</dbReference>
<dbReference type="InterPro" id="IPR011335">
    <property type="entry name" value="Restrct_endonuc-II-like"/>
</dbReference>
<organism evidence="2 3">
    <name type="scientific">Microlunatus ginsengisoli</name>
    <dbReference type="NCBI Taxonomy" id="363863"/>
    <lineage>
        <taxon>Bacteria</taxon>
        <taxon>Bacillati</taxon>
        <taxon>Actinomycetota</taxon>
        <taxon>Actinomycetes</taxon>
        <taxon>Propionibacteriales</taxon>
        <taxon>Propionibacteriaceae</taxon>
        <taxon>Microlunatus</taxon>
    </lineage>
</organism>
<evidence type="ECO:0000313" key="3">
    <source>
        <dbReference type="Proteomes" id="UP001501490"/>
    </source>
</evidence>
<keyword evidence="3" id="KW-1185">Reference proteome</keyword>
<reference evidence="3" key="1">
    <citation type="journal article" date="2019" name="Int. J. Syst. Evol. Microbiol.">
        <title>The Global Catalogue of Microorganisms (GCM) 10K type strain sequencing project: providing services to taxonomists for standard genome sequencing and annotation.</title>
        <authorList>
            <consortium name="The Broad Institute Genomics Platform"/>
            <consortium name="The Broad Institute Genome Sequencing Center for Infectious Disease"/>
            <person name="Wu L."/>
            <person name="Ma J."/>
        </authorList>
    </citation>
    <scope>NUCLEOTIDE SEQUENCE [LARGE SCALE GENOMIC DNA]</scope>
    <source>
        <strain evidence="3">JCM 16929</strain>
    </source>
</reference>
<dbReference type="Gene3D" id="3.40.960.10">
    <property type="entry name" value="VSR Endonuclease"/>
    <property type="match status" value="1"/>
</dbReference>
<feature type="domain" description="Restriction endonuclease type II-like" evidence="1">
    <location>
        <begin position="207"/>
        <end position="269"/>
    </location>
</feature>
<dbReference type="Proteomes" id="UP001501490">
    <property type="component" value="Unassembled WGS sequence"/>
</dbReference>
<dbReference type="Pfam" id="PF18741">
    <property type="entry name" value="MTES_1575"/>
    <property type="match status" value="1"/>
</dbReference>
<accession>A0ABP7AHR4</accession>
<evidence type="ECO:0000313" key="2">
    <source>
        <dbReference type="EMBL" id="GAA3632411.1"/>
    </source>
</evidence>
<proteinExistence type="predicted"/>